<dbReference type="EMBL" id="OIVN01006242">
    <property type="protein sequence ID" value="SPD28725.1"/>
    <property type="molecule type" value="Genomic_DNA"/>
</dbReference>
<reference evidence="2" key="1">
    <citation type="submission" date="2018-02" db="EMBL/GenBank/DDBJ databases">
        <authorList>
            <person name="Cohen D.B."/>
            <person name="Kent A.D."/>
        </authorList>
    </citation>
    <scope>NUCLEOTIDE SEQUENCE</scope>
</reference>
<dbReference type="PANTHER" id="PTHR33416:SF18">
    <property type="entry name" value="NUCLEOPORIN-LIKE PROTEIN"/>
    <property type="match status" value="1"/>
</dbReference>
<feature type="region of interest" description="Disordered" evidence="1">
    <location>
        <begin position="480"/>
        <end position="561"/>
    </location>
</feature>
<dbReference type="GO" id="GO:0071763">
    <property type="term" value="P:nuclear membrane organization"/>
    <property type="evidence" value="ECO:0007669"/>
    <property type="project" value="TreeGrafter"/>
</dbReference>
<feature type="region of interest" description="Disordered" evidence="1">
    <location>
        <begin position="421"/>
        <end position="447"/>
    </location>
</feature>
<feature type="compositionally biased region" description="Polar residues" evidence="1">
    <location>
        <begin position="487"/>
        <end position="503"/>
    </location>
</feature>
<evidence type="ECO:0000313" key="2">
    <source>
        <dbReference type="EMBL" id="SPD28725.1"/>
    </source>
</evidence>
<feature type="region of interest" description="Disordered" evidence="1">
    <location>
        <begin position="1"/>
        <end position="53"/>
    </location>
</feature>
<accession>A0A2N9IWK0</accession>
<feature type="region of interest" description="Disordered" evidence="1">
    <location>
        <begin position="329"/>
        <end position="348"/>
    </location>
</feature>
<feature type="compositionally biased region" description="Polar residues" evidence="1">
    <location>
        <begin position="547"/>
        <end position="556"/>
    </location>
</feature>
<dbReference type="PANTHER" id="PTHR33416">
    <property type="entry name" value="NUCLEAR PORE COMPLEX PROTEIN NUP1"/>
    <property type="match status" value="1"/>
</dbReference>
<gene>
    <name evidence="2" type="ORF">FSB_LOCUS56607</name>
</gene>
<proteinExistence type="predicted"/>
<dbReference type="AlphaFoldDB" id="A0A2N9IWK0"/>
<dbReference type="GO" id="GO:0005635">
    <property type="term" value="C:nuclear envelope"/>
    <property type="evidence" value="ECO:0007669"/>
    <property type="project" value="TreeGrafter"/>
</dbReference>
<protein>
    <recommendedName>
        <fullName evidence="3">Nuclear pore complex protein NUP1</fullName>
    </recommendedName>
</protein>
<name>A0A2N9IWK0_FAGSY</name>
<feature type="compositionally biased region" description="Polar residues" evidence="1">
    <location>
        <begin position="597"/>
        <end position="607"/>
    </location>
</feature>
<evidence type="ECO:0000256" key="1">
    <source>
        <dbReference type="SAM" id="MobiDB-lite"/>
    </source>
</evidence>
<feature type="compositionally biased region" description="Polar residues" evidence="1">
    <location>
        <begin position="334"/>
        <end position="348"/>
    </location>
</feature>
<organism evidence="2">
    <name type="scientific">Fagus sylvatica</name>
    <name type="common">Beechnut</name>
    <dbReference type="NCBI Taxonomy" id="28930"/>
    <lineage>
        <taxon>Eukaryota</taxon>
        <taxon>Viridiplantae</taxon>
        <taxon>Streptophyta</taxon>
        <taxon>Embryophyta</taxon>
        <taxon>Tracheophyta</taxon>
        <taxon>Spermatophyta</taxon>
        <taxon>Magnoliopsida</taxon>
        <taxon>eudicotyledons</taxon>
        <taxon>Gunneridae</taxon>
        <taxon>Pentapetalae</taxon>
        <taxon>rosids</taxon>
        <taxon>fabids</taxon>
        <taxon>Fagales</taxon>
        <taxon>Fagaceae</taxon>
        <taxon>Fagus</taxon>
    </lineage>
</organism>
<sequence length="672" mass="73044">MERIGETTSSSGIYRVAEERGAGGKVRKPPSRKPQSTPYARPPPSQTEAGGRRWLSKLVDPAYQLISSGANRLFPLLFSKPASINALPSPTRQNHLEKHTEVEQDGGLGDGSRALKVELSRSTGVAGPSGAADRLKSVSEFDGHKLDKNTDLSDDDRLSEIEKLLKGKSFSRDEVNHLMEILHSRAVDLNPNKISGRDPAGLVVAHETPRISLEEKDSKRALWLQDEVGASPVEIARAYMGNRASEIGLGSKNITSEDERALIHGDESAAKPYIPSPSPKPSTCWPGAMAQDQHDYLTPQSQRSRFGLHNFPRTPYSRTIFSKSKTRITPLRGDSTQGVNISSTPVQQSQTRLYGQVKRSDALDSEYGSVGPMRRIRHKPLGKYSSGGSAYFRTPLDGPSQVENSYASEGISPAVKKNLELGGTRSTSKPQSLYSKPHSSEVAVPTVHPHTTEMARKILEHIDRNPPTPKDKSSELKLAATWKKPESSNVTNATSNESNTLPNSGYFGFSKNKDQNNYAQRSEDRRNSHFKVPPQGSTFAATDAINKGSSTSSTTKPVLPSISINKHESRWPFTSNTSSGFTFPVSSSGVEPPTPTIVPSFSGSGVQQPKEGPAVPSYSFGSQRSNPALVFSFPSTSSATVREDALGIKFSFGSDEKARLSFSSFEKDAICY</sequence>
<feature type="compositionally biased region" description="Polar residues" evidence="1">
    <location>
        <begin position="1"/>
        <end position="12"/>
    </location>
</feature>
<feature type="compositionally biased region" description="Polar residues" evidence="1">
    <location>
        <begin position="424"/>
        <end position="434"/>
    </location>
</feature>
<evidence type="ECO:0008006" key="3">
    <source>
        <dbReference type="Google" id="ProtNLM"/>
    </source>
</evidence>
<feature type="region of interest" description="Disordered" evidence="1">
    <location>
        <begin position="584"/>
        <end position="619"/>
    </location>
</feature>